<dbReference type="InterPro" id="IPR012334">
    <property type="entry name" value="Pectin_lyas_fold"/>
</dbReference>
<reference evidence="7" key="1">
    <citation type="journal article" date="2021" name="PeerJ">
        <title>Extensive microbial diversity within the chicken gut microbiome revealed by metagenomics and culture.</title>
        <authorList>
            <person name="Gilroy R."/>
            <person name="Ravi A."/>
            <person name="Getino M."/>
            <person name="Pursley I."/>
            <person name="Horton D.L."/>
            <person name="Alikhan N.F."/>
            <person name="Baker D."/>
            <person name="Gharbi K."/>
            <person name="Hall N."/>
            <person name="Watson M."/>
            <person name="Adriaenssens E.M."/>
            <person name="Foster-Nyarko E."/>
            <person name="Jarju S."/>
            <person name="Secka A."/>
            <person name="Antonio M."/>
            <person name="Oren A."/>
            <person name="Chaudhuri R.R."/>
            <person name="La Ragione R."/>
            <person name="Hildebrand F."/>
            <person name="Pallen M.J."/>
        </authorList>
    </citation>
    <scope>NUCLEOTIDE SEQUENCE</scope>
    <source>
        <strain evidence="7">CHK171-505</strain>
    </source>
</reference>
<accession>A0A9D2I0I0</accession>
<dbReference type="Proteomes" id="UP000886856">
    <property type="component" value="Unassembled WGS sequence"/>
</dbReference>
<dbReference type="GO" id="GO:0030599">
    <property type="term" value="F:pectinesterase activity"/>
    <property type="evidence" value="ECO:0007669"/>
    <property type="project" value="UniProtKB-UniRule"/>
</dbReference>
<protein>
    <recommendedName>
        <fullName evidence="5">Pectinesterase</fullName>
        <ecNumber evidence="5">3.1.1.11</ecNumber>
    </recommendedName>
</protein>
<sequence length="324" mass="37236">MILVGKAHFCQFKTIQSAVDALEKRPHPHSDRTIYILEGYYEEQVMIQSSHLHLKGIGQVVIDYHLSANQLDEDGEPLGTFRTATFYLAGSHHLIENLTIVNSAGYGERVGQAIALYADCDDTVFRNCRMMGYQDTLFSGQLPSKQKDGSDFITMGHDLVKPRHYRQYYEDCLIAGSVDFIFGGAQAYFYRCELHSRKEGERRNGYITAASTPKEQTNGFVFQDCFLTAEEGVNHVYLGRPWRPYAKTVFIDCQYDSHIHPAGWHDWSKPNNQLTARYCEYSKQALVERVTWAKQSKDRPQDDKQSFFSETDFIKRIVTYGKDD</sequence>
<proteinExistence type="inferred from homology"/>
<dbReference type="GO" id="GO:0009279">
    <property type="term" value="C:cell outer membrane"/>
    <property type="evidence" value="ECO:0007669"/>
    <property type="project" value="TreeGrafter"/>
</dbReference>
<dbReference type="PANTHER" id="PTHR31321:SF57">
    <property type="entry name" value="PECTINESTERASE 53-RELATED"/>
    <property type="match status" value="1"/>
</dbReference>
<evidence type="ECO:0000256" key="5">
    <source>
        <dbReference type="RuleBase" id="RU000589"/>
    </source>
</evidence>
<dbReference type="PROSITE" id="PS00503">
    <property type="entry name" value="PECTINESTERASE_2"/>
    <property type="match status" value="1"/>
</dbReference>
<evidence type="ECO:0000256" key="4">
    <source>
        <dbReference type="PROSITE-ProRule" id="PRU10040"/>
    </source>
</evidence>
<dbReference type="InterPro" id="IPR011050">
    <property type="entry name" value="Pectin_lyase_fold/virulence"/>
</dbReference>
<dbReference type="AlphaFoldDB" id="A0A9D2I0I0"/>
<dbReference type="EMBL" id="DWYW01000155">
    <property type="protein sequence ID" value="HJA90476.1"/>
    <property type="molecule type" value="Genomic_DNA"/>
</dbReference>
<comment type="similarity">
    <text evidence="1">Belongs to the pectinesterase family.</text>
</comment>
<evidence type="ECO:0000256" key="1">
    <source>
        <dbReference type="ARBA" id="ARBA00008891"/>
    </source>
</evidence>
<comment type="caution">
    <text evidence="7">The sequence shown here is derived from an EMBL/GenBank/DDBJ whole genome shotgun (WGS) entry which is preliminary data.</text>
</comment>
<evidence type="ECO:0000313" key="7">
    <source>
        <dbReference type="EMBL" id="HJA90476.1"/>
    </source>
</evidence>
<organism evidence="7 8">
    <name type="scientific">Candidatus Jeotgalibaca merdavium</name>
    <dbReference type="NCBI Taxonomy" id="2838627"/>
    <lineage>
        <taxon>Bacteria</taxon>
        <taxon>Bacillati</taxon>
        <taxon>Bacillota</taxon>
        <taxon>Bacilli</taxon>
        <taxon>Lactobacillales</taxon>
        <taxon>Carnobacteriaceae</taxon>
        <taxon>Jeotgalibaca</taxon>
    </lineage>
</organism>
<evidence type="ECO:0000259" key="6">
    <source>
        <dbReference type="Pfam" id="PF01095"/>
    </source>
</evidence>
<dbReference type="Gene3D" id="2.160.20.10">
    <property type="entry name" value="Single-stranded right-handed beta-helix, Pectin lyase-like"/>
    <property type="match status" value="1"/>
</dbReference>
<keyword evidence="2 5" id="KW-0378">Hydrolase</keyword>
<dbReference type="EC" id="3.1.1.11" evidence="5"/>
<keyword evidence="3 5" id="KW-0063">Aspartyl esterase</keyword>
<dbReference type="InterPro" id="IPR033131">
    <property type="entry name" value="Pectinesterase_Asp_AS"/>
</dbReference>
<evidence type="ECO:0000256" key="2">
    <source>
        <dbReference type="ARBA" id="ARBA00022801"/>
    </source>
</evidence>
<comment type="catalytic activity">
    <reaction evidence="5">
        <text>[(1-&gt;4)-alpha-D-galacturonosyl methyl ester](n) + n H2O = [(1-&gt;4)-alpha-D-galacturonosyl](n) + n methanol + n H(+)</text>
        <dbReference type="Rhea" id="RHEA:22380"/>
        <dbReference type="Rhea" id="RHEA-COMP:14570"/>
        <dbReference type="Rhea" id="RHEA-COMP:14573"/>
        <dbReference type="ChEBI" id="CHEBI:15377"/>
        <dbReference type="ChEBI" id="CHEBI:15378"/>
        <dbReference type="ChEBI" id="CHEBI:17790"/>
        <dbReference type="ChEBI" id="CHEBI:140522"/>
        <dbReference type="ChEBI" id="CHEBI:140523"/>
        <dbReference type="EC" id="3.1.1.11"/>
    </reaction>
</comment>
<dbReference type="GO" id="GO:0045490">
    <property type="term" value="P:pectin catabolic process"/>
    <property type="evidence" value="ECO:0007669"/>
    <property type="project" value="UniProtKB-UniRule"/>
</dbReference>
<evidence type="ECO:0000313" key="8">
    <source>
        <dbReference type="Proteomes" id="UP000886856"/>
    </source>
</evidence>
<name>A0A9D2I0I0_9LACT</name>
<feature type="active site" evidence="4">
    <location>
        <position position="179"/>
    </location>
</feature>
<dbReference type="SUPFAM" id="SSF51126">
    <property type="entry name" value="Pectin lyase-like"/>
    <property type="match status" value="1"/>
</dbReference>
<feature type="domain" description="Pectinesterase catalytic" evidence="6">
    <location>
        <begin position="2"/>
        <end position="139"/>
    </location>
</feature>
<reference evidence="7" key="2">
    <citation type="submission" date="2021-04" db="EMBL/GenBank/DDBJ databases">
        <authorList>
            <person name="Gilroy R."/>
        </authorList>
    </citation>
    <scope>NUCLEOTIDE SEQUENCE</scope>
    <source>
        <strain evidence="7">CHK171-505</strain>
    </source>
</reference>
<dbReference type="GO" id="GO:0042545">
    <property type="term" value="P:cell wall modification"/>
    <property type="evidence" value="ECO:0007669"/>
    <property type="project" value="UniProtKB-UniRule"/>
</dbReference>
<feature type="domain" description="Pectinesterase catalytic" evidence="6">
    <location>
        <begin position="164"/>
        <end position="314"/>
    </location>
</feature>
<gene>
    <name evidence="7" type="ORF">H9948_06765</name>
</gene>
<comment type="pathway">
    <text evidence="5">Glycan metabolism; pectin degradation; 2-dehydro-3-deoxy-D-gluconate from pectin: step 1/5.</text>
</comment>
<dbReference type="InterPro" id="IPR000070">
    <property type="entry name" value="Pectinesterase_cat"/>
</dbReference>
<dbReference type="PANTHER" id="PTHR31321">
    <property type="entry name" value="ACYL-COA THIOESTER HYDROLASE YBHC-RELATED"/>
    <property type="match status" value="1"/>
</dbReference>
<evidence type="ECO:0000256" key="3">
    <source>
        <dbReference type="ARBA" id="ARBA00023085"/>
    </source>
</evidence>
<dbReference type="Pfam" id="PF01095">
    <property type="entry name" value="Pectinesterase"/>
    <property type="match status" value="2"/>
</dbReference>